<evidence type="ECO:0000256" key="4">
    <source>
        <dbReference type="ARBA" id="ARBA00022475"/>
    </source>
</evidence>
<evidence type="ECO:0000256" key="6">
    <source>
        <dbReference type="ARBA" id="ARBA00022989"/>
    </source>
</evidence>
<keyword evidence="4" id="KW-1003">Cell membrane</keyword>
<feature type="transmembrane region" description="Helical" evidence="9">
    <location>
        <begin position="142"/>
        <end position="164"/>
    </location>
</feature>
<sequence length="413" mass="44537">MDTYPWYAKYTVALAGGVLTVYVMVVAKSTLIPLLFAGFLGILLTPVSARLERHGIPRVVAALLTLTLAVAALVGIGFFFYMQLASFVEDVDLIRTRIEEMMASIEPLAAQLGIGNLIDFRTLGTTAIGYVGDNATNLVRGLAGAASTITAALLVPVFIFFVLIGRTFLRDFLLQAFGAGNPARVERVAATIAKVKQVVQRYITGVLIVICILAILNSLLLLTIGVDHALFFGVFAAMLNVVPFLGPIFGSILPVLYALLTMDSLIYPLLVLGGFYVIQLFESNLFTPTIVGSQVSMNAMVTLFLLFVGAQIWGLAGMILFIPMGAILKVVCDEVDSLKPLGFLLGRMPTDREERKGPLARRISEIPSRIDRMEAERSAARKAAAPPFAESDTHESITKESSTPQEPSDSSSS</sequence>
<feature type="transmembrane region" description="Helical" evidence="9">
    <location>
        <begin position="301"/>
        <end position="322"/>
    </location>
</feature>
<dbReference type="GO" id="GO:0005886">
    <property type="term" value="C:plasma membrane"/>
    <property type="evidence" value="ECO:0007669"/>
    <property type="project" value="UniProtKB-SubCell"/>
</dbReference>
<proteinExistence type="inferred from homology"/>
<evidence type="ECO:0000256" key="9">
    <source>
        <dbReference type="SAM" id="Phobius"/>
    </source>
</evidence>
<keyword evidence="11" id="KW-1185">Reference proteome</keyword>
<feature type="region of interest" description="Disordered" evidence="8">
    <location>
        <begin position="355"/>
        <end position="413"/>
    </location>
</feature>
<feature type="compositionally biased region" description="Low complexity" evidence="8">
    <location>
        <begin position="400"/>
        <end position="413"/>
    </location>
</feature>
<keyword evidence="5 9" id="KW-0812">Transmembrane</keyword>
<feature type="transmembrane region" description="Helical" evidence="9">
    <location>
        <begin position="61"/>
        <end position="82"/>
    </location>
</feature>
<dbReference type="PANTHER" id="PTHR21716">
    <property type="entry name" value="TRANSMEMBRANE PROTEIN"/>
    <property type="match status" value="1"/>
</dbReference>
<evidence type="ECO:0000256" key="3">
    <source>
        <dbReference type="ARBA" id="ARBA00022448"/>
    </source>
</evidence>
<dbReference type="Pfam" id="PF01594">
    <property type="entry name" value="AI-2E_transport"/>
    <property type="match status" value="1"/>
</dbReference>
<accession>A0A2H3NXB5</accession>
<dbReference type="GO" id="GO:0055085">
    <property type="term" value="P:transmembrane transport"/>
    <property type="evidence" value="ECO:0007669"/>
    <property type="project" value="TreeGrafter"/>
</dbReference>
<feature type="compositionally biased region" description="Basic and acidic residues" evidence="8">
    <location>
        <begin position="355"/>
        <end position="379"/>
    </location>
</feature>
<organism evidence="10 11">
    <name type="scientific">Longimonas halophila</name>
    <dbReference type="NCBI Taxonomy" id="1469170"/>
    <lineage>
        <taxon>Bacteria</taxon>
        <taxon>Pseudomonadati</taxon>
        <taxon>Rhodothermota</taxon>
        <taxon>Rhodothermia</taxon>
        <taxon>Rhodothermales</taxon>
        <taxon>Salisaetaceae</taxon>
        <taxon>Longimonas</taxon>
    </lineage>
</organism>
<evidence type="ECO:0000256" key="1">
    <source>
        <dbReference type="ARBA" id="ARBA00004651"/>
    </source>
</evidence>
<evidence type="ECO:0000256" key="2">
    <source>
        <dbReference type="ARBA" id="ARBA00009773"/>
    </source>
</evidence>
<feature type="transmembrane region" description="Helical" evidence="9">
    <location>
        <begin position="202"/>
        <end position="224"/>
    </location>
</feature>
<keyword evidence="6 9" id="KW-1133">Transmembrane helix</keyword>
<dbReference type="PANTHER" id="PTHR21716:SF53">
    <property type="entry name" value="PERMEASE PERM-RELATED"/>
    <property type="match status" value="1"/>
</dbReference>
<keyword evidence="3" id="KW-0813">Transport</keyword>
<dbReference type="AlphaFoldDB" id="A0A2H3NXB5"/>
<evidence type="ECO:0000256" key="8">
    <source>
        <dbReference type="SAM" id="MobiDB-lite"/>
    </source>
</evidence>
<feature type="transmembrane region" description="Helical" evidence="9">
    <location>
        <begin position="7"/>
        <end position="25"/>
    </location>
</feature>
<dbReference type="Proteomes" id="UP000221024">
    <property type="component" value="Unassembled WGS sequence"/>
</dbReference>
<dbReference type="RefSeq" id="WP_098062293.1">
    <property type="nucleotide sequence ID" value="NZ_PDEP01000007.1"/>
</dbReference>
<feature type="transmembrane region" description="Helical" evidence="9">
    <location>
        <begin position="264"/>
        <end position="281"/>
    </location>
</feature>
<evidence type="ECO:0000313" key="11">
    <source>
        <dbReference type="Proteomes" id="UP000221024"/>
    </source>
</evidence>
<dbReference type="OrthoDB" id="9793390at2"/>
<protein>
    <submittedName>
        <fullName evidence="10">AI-2E family transporter</fullName>
    </submittedName>
</protein>
<gene>
    <name evidence="10" type="ORF">CRI93_09010</name>
</gene>
<feature type="compositionally biased region" description="Low complexity" evidence="8">
    <location>
        <begin position="381"/>
        <end position="390"/>
    </location>
</feature>
<reference evidence="10 11" key="1">
    <citation type="submission" date="2017-10" db="EMBL/GenBank/DDBJ databases">
        <title>Draft genome of Longimonas halophila.</title>
        <authorList>
            <person name="Goh K.M."/>
            <person name="Shamsir M.S."/>
            <person name="Lim S.W."/>
        </authorList>
    </citation>
    <scope>NUCLEOTIDE SEQUENCE [LARGE SCALE GENOMIC DNA]</scope>
    <source>
        <strain evidence="10 11">KCTC 42399</strain>
    </source>
</reference>
<comment type="caution">
    <text evidence="10">The sequence shown here is derived from an EMBL/GenBank/DDBJ whole genome shotgun (WGS) entry which is preliminary data.</text>
</comment>
<name>A0A2H3NXB5_9BACT</name>
<evidence type="ECO:0000313" key="10">
    <source>
        <dbReference type="EMBL" id="PEN06767.1"/>
    </source>
</evidence>
<dbReference type="EMBL" id="PDEP01000007">
    <property type="protein sequence ID" value="PEN06767.1"/>
    <property type="molecule type" value="Genomic_DNA"/>
</dbReference>
<evidence type="ECO:0000256" key="7">
    <source>
        <dbReference type="ARBA" id="ARBA00023136"/>
    </source>
</evidence>
<feature type="transmembrane region" description="Helical" evidence="9">
    <location>
        <begin position="230"/>
        <end position="257"/>
    </location>
</feature>
<keyword evidence="7 9" id="KW-0472">Membrane</keyword>
<feature type="transmembrane region" description="Helical" evidence="9">
    <location>
        <begin position="31"/>
        <end position="49"/>
    </location>
</feature>
<dbReference type="InterPro" id="IPR002549">
    <property type="entry name" value="AI-2E-like"/>
</dbReference>
<comment type="subcellular location">
    <subcellularLocation>
        <location evidence="1">Cell membrane</location>
        <topology evidence="1">Multi-pass membrane protein</topology>
    </subcellularLocation>
</comment>
<evidence type="ECO:0000256" key="5">
    <source>
        <dbReference type="ARBA" id="ARBA00022692"/>
    </source>
</evidence>
<comment type="similarity">
    <text evidence="2">Belongs to the autoinducer-2 exporter (AI-2E) (TC 2.A.86) family.</text>
</comment>